<sequence>MWKKPGACKTRFLFLFGLVLLLLGIKESQSASLHKTTQQVVTAILGNDEISPKPRISIGHYSPEDKDPLKKVSLIKTTDKPKDKPKPDEGDDAIVDTLFRNVSTLSRREARLIIGALDRKTCFAKVLCGLGSKEPTTNTDLINDYAYLVGELVVNSEEDTKSTILGDFWDEFGALKEQQDLDYSSDEGDDDTRRRSDVVAPRKNYVPPFVPPFQRHFRIRRPPPPPLLFARFARQLSGGRQCRQLMERNACPYNDTQMGQIVTKLRQIIRGEDILGTFVKGASNFMSVGTGGGGAGQSSSSSPNRMNLIINIHNNLTQPAPQRQESAGFAAVPLKSFYQSRDTGSLLRSNDTLEDNNDTTTSSSSFNPFVLLPLVASTPPPSSSPPPPPPPLDPLQQLVGFLYSVGYAGNDTSPTTKVPVFPPRPTDEDDSEEEAKKILNRLTTQNNKKVVDKEDEDEVEDEESDEDKGRKSGIEISSPTEPDFIRIKSSQRTGRFHHPVGHGINHHHVAYVPVGPPPQTEVPILLRAFRFFSSIMRGGPIG</sequence>
<feature type="compositionally biased region" description="Pro residues" evidence="1">
    <location>
        <begin position="378"/>
        <end position="393"/>
    </location>
</feature>
<gene>
    <name evidence="3" type="ORF">Fcan01_18329</name>
</gene>
<dbReference type="AlphaFoldDB" id="A0A226DNB9"/>
<evidence type="ECO:0000256" key="1">
    <source>
        <dbReference type="SAM" id="MobiDB-lite"/>
    </source>
</evidence>
<evidence type="ECO:0000313" key="3">
    <source>
        <dbReference type="EMBL" id="OXA46723.1"/>
    </source>
</evidence>
<feature type="region of interest" description="Disordered" evidence="1">
    <location>
        <begin position="373"/>
        <end position="396"/>
    </location>
</feature>
<dbReference type="Proteomes" id="UP000198287">
    <property type="component" value="Unassembled WGS sequence"/>
</dbReference>
<feature type="compositionally biased region" description="Acidic residues" evidence="1">
    <location>
        <begin position="453"/>
        <end position="466"/>
    </location>
</feature>
<organism evidence="3 4">
    <name type="scientific">Folsomia candida</name>
    <name type="common">Springtail</name>
    <dbReference type="NCBI Taxonomy" id="158441"/>
    <lineage>
        <taxon>Eukaryota</taxon>
        <taxon>Metazoa</taxon>
        <taxon>Ecdysozoa</taxon>
        <taxon>Arthropoda</taxon>
        <taxon>Hexapoda</taxon>
        <taxon>Collembola</taxon>
        <taxon>Entomobryomorpha</taxon>
        <taxon>Isotomoidea</taxon>
        <taxon>Isotomidae</taxon>
        <taxon>Proisotominae</taxon>
        <taxon>Folsomia</taxon>
    </lineage>
</organism>
<name>A0A226DNB9_FOLCA</name>
<proteinExistence type="predicted"/>
<feature type="chain" id="PRO_5013393538" evidence="2">
    <location>
        <begin position="31"/>
        <end position="542"/>
    </location>
</feature>
<evidence type="ECO:0000313" key="4">
    <source>
        <dbReference type="Proteomes" id="UP000198287"/>
    </source>
</evidence>
<feature type="region of interest" description="Disordered" evidence="1">
    <location>
        <begin position="347"/>
        <end position="366"/>
    </location>
</feature>
<accession>A0A226DNB9</accession>
<dbReference type="EMBL" id="LNIX01000014">
    <property type="protein sequence ID" value="OXA46723.1"/>
    <property type="molecule type" value="Genomic_DNA"/>
</dbReference>
<feature type="signal peptide" evidence="2">
    <location>
        <begin position="1"/>
        <end position="30"/>
    </location>
</feature>
<comment type="caution">
    <text evidence="3">The sequence shown here is derived from an EMBL/GenBank/DDBJ whole genome shotgun (WGS) entry which is preliminary data.</text>
</comment>
<keyword evidence="2" id="KW-0732">Signal</keyword>
<feature type="region of interest" description="Disordered" evidence="1">
    <location>
        <begin position="412"/>
        <end position="481"/>
    </location>
</feature>
<protein>
    <submittedName>
        <fullName evidence="3">Uncharacterized protein</fullName>
    </submittedName>
</protein>
<reference evidence="3 4" key="1">
    <citation type="submission" date="2015-12" db="EMBL/GenBank/DDBJ databases">
        <title>The genome of Folsomia candida.</title>
        <authorList>
            <person name="Faddeeva A."/>
            <person name="Derks M.F."/>
            <person name="Anvar Y."/>
            <person name="Smit S."/>
            <person name="Van Straalen N."/>
            <person name="Roelofs D."/>
        </authorList>
    </citation>
    <scope>NUCLEOTIDE SEQUENCE [LARGE SCALE GENOMIC DNA]</scope>
    <source>
        <strain evidence="3 4">VU population</strain>
        <tissue evidence="3">Whole body</tissue>
    </source>
</reference>
<keyword evidence="4" id="KW-1185">Reference proteome</keyword>
<evidence type="ECO:0000256" key="2">
    <source>
        <dbReference type="SAM" id="SignalP"/>
    </source>
</evidence>